<protein>
    <submittedName>
        <fullName evidence="2">BLUF domain-containing protein</fullName>
    </submittedName>
</protein>
<dbReference type="SMART" id="SM01034">
    <property type="entry name" value="BLUF"/>
    <property type="match status" value="1"/>
</dbReference>
<accession>A0A9X1VDG4</accession>
<dbReference type="GO" id="GO:0071949">
    <property type="term" value="F:FAD binding"/>
    <property type="evidence" value="ECO:0007669"/>
    <property type="project" value="InterPro"/>
</dbReference>
<dbReference type="AlphaFoldDB" id="A0A9X1VDG4"/>
<name>A0A9X1VDG4_9BACT</name>
<dbReference type="GO" id="GO:0009882">
    <property type="term" value="F:blue light photoreceptor activity"/>
    <property type="evidence" value="ECO:0007669"/>
    <property type="project" value="InterPro"/>
</dbReference>
<evidence type="ECO:0000259" key="1">
    <source>
        <dbReference type="PROSITE" id="PS50925"/>
    </source>
</evidence>
<dbReference type="InterPro" id="IPR007024">
    <property type="entry name" value="BLUF_domain"/>
</dbReference>
<comment type="caution">
    <text evidence="2">The sequence shown here is derived from an EMBL/GenBank/DDBJ whole genome shotgun (WGS) entry which is preliminary data.</text>
</comment>
<gene>
    <name evidence="2" type="ORF">MON38_05525</name>
</gene>
<keyword evidence="3" id="KW-1185">Reference proteome</keyword>
<proteinExistence type="predicted"/>
<dbReference type="Gene3D" id="3.30.70.100">
    <property type="match status" value="1"/>
</dbReference>
<feature type="domain" description="BLUF" evidence="1">
    <location>
        <begin position="3"/>
        <end position="94"/>
    </location>
</feature>
<dbReference type="InterPro" id="IPR036046">
    <property type="entry name" value="Acylphosphatase-like_dom_sf"/>
</dbReference>
<organism evidence="2 3">
    <name type="scientific">Hymenobacter cyanobacteriorum</name>
    <dbReference type="NCBI Taxonomy" id="2926463"/>
    <lineage>
        <taxon>Bacteria</taxon>
        <taxon>Pseudomonadati</taxon>
        <taxon>Bacteroidota</taxon>
        <taxon>Cytophagia</taxon>
        <taxon>Cytophagales</taxon>
        <taxon>Hymenobacteraceae</taxon>
        <taxon>Hymenobacter</taxon>
    </lineage>
</organism>
<dbReference type="Proteomes" id="UP001139193">
    <property type="component" value="Unassembled WGS sequence"/>
</dbReference>
<reference evidence="2" key="1">
    <citation type="submission" date="2022-03" db="EMBL/GenBank/DDBJ databases">
        <title>Bacterial whole genome sequence for Hymenobacter sp. DH14.</title>
        <authorList>
            <person name="Le V."/>
        </authorList>
    </citation>
    <scope>NUCLEOTIDE SEQUENCE</scope>
    <source>
        <strain evidence="2">DH14</strain>
    </source>
</reference>
<dbReference type="RefSeq" id="WP_241935156.1">
    <property type="nucleotide sequence ID" value="NZ_JALBGC010000002.1"/>
</dbReference>
<dbReference type="Pfam" id="PF04940">
    <property type="entry name" value="BLUF"/>
    <property type="match status" value="1"/>
</dbReference>
<evidence type="ECO:0000313" key="2">
    <source>
        <dbReference type="EMBL" id="MCI1186871.1"/>
    </source>
</evidence>
<dbReference type="PROSITE" id="PS50925">
    <property type="entry name" value="BLUF"/>
    <property type="match status" value="1"/>
</dbReference>
<dbReference type="EMBL" id="JALBGC010000002">
    <property type="protein sequence ID" value="MCI1186871.1"/>
    <property type="molecule type" value="Genomic_DNA"/>
</dbReference>
<evidence type="ECO:0000313" key="3">
    <source>
        <dbReference type="Proteomes" id="UP001139193"/>
    </source>
</evidence>
<sequence>MKTYRLIYASTAARPLGPAEFERLLMQARIYNFSEGIGGLLLRAGGQFLEVLEGPEPAVAALYARIAADPRHVAVHTLEAAAVRGPLFRAASLGFAEVEPAALGRLTAYLDPAHRRALLPQGYDEQEIIADLLLEFVELHCPHVLGQPGDGAATYPQRSQYV</sequence>
<dbReference type="SUPFAM" id="SSF54975">
    <property type="entry name" value="Acylphosphatase/BLUF domain-like"/>
    <property type="match status" value="1"/>
</dbReference>